<dbReference type="RefSeq" id="WP_014244654.1">
    <property type="nucleotide sequence ID" value="NC_016620.1"/>
</dbReference>
<evidence type="ECO:0000313" key="2">
    <source>
        <dbReference type="EMBL" id="CBW26876.1"/>
    </source>
</evidence>
<dbReference type="KEGG" id="bmx:BMS_2064"/>
<gene>
    <name evidence="2" type="ordered locus">BMS_2064</name>
</gene>
<feature type="chain" id="PRO_5003154872" evidence="1">
    <location>
        <begin position="19"/>
        <end position="142"/>
    </location>
</feature>
<evidence type="ECO:0000313" key="3">
    <source>
        <dbReference type="Proteomes" id="UP000008963"/>
    </source>
</evidence>
<dbReference type="PATRIC" id="fig|862908.3.peg.1963"/>
<reference evidence="3" key="1">
    <citation type="journal article" date="2013" name="ISME J.">
        <title>A small predatory core genome in the divergent marine Bacteriovorax marinus SJ and the terrestrial Bdellovibrio bacteriovorus.</title>
        <authorList>
            <person name="Crossman L.C."/>
            <person name="Chen H."/>
            <person name="Cerdeno-Tarraga A.M."/>
            <person name="Brooks K."/>
            <person name="Quail M.A."/>
            <person name="Pineiro S.A."/>
            <person name="Hobley L."/>
            <person name="Sockett R.E."/>
            <person name="Bentley S.D."/>
            <person name="Parkhill J."/>
            <person name="Williams H.N."/>
            <person name="Stine O.C."/>
        </authorList>
    </citation>
    <scope>NUCLEOTIDE SEQUENCE [LARGE SCALE GENOMIC DNA]</scope>
    <source>
        <strain evidence="3">ATCC BAA-682 / DSM 15412 / SJ</strain>
    </source>
</reference>
<dbReference type="HOGENOM" id="CLU_1813103_0_0_7"/>
<feature type="signal peptide" evidence="1">
    <location>
        <begin position="1"/>
        <end position="18"/>
    </location>
</feature>
<keyword evidence="3" id="KW-1185">Reference proteome</keyword>
<dbReference type="Proteomes" id="UP000008963">
    <property type="component" value="Chromosome"/>
</dbReference>
<name>E1X346_HALMS</name>
<dbReference type="STRING" id="862908.BMS_2064"/>
<sequence>MKILLALLMTLSIAPAFSSVEVESTPFTYIKFGWMPVRGDYIQVKNPEFFDEDKTHFLIEVEGVDYKDIIKQAKALYGKNYKCRIAEHFTETMRAIGINVTDKVDLKLYLFDWGHKVFDLEDVPSTEDNVYEIQFSDEQYCN</sequence>
<protein>
    <submittedName>
        <fullName evidence="2">Exported protein</fullName>
    </submittedName>
</protein>
<dbReference type="EMBL" id="FQ312005">
    <property type="protein sequence ID" value="CBW26876.1"/>
    <property type="molecule type" value="Genomic_DNA"/>
</dbReference>
<dbReference type="AlphaFoldDB" id="E1X346"/>
<accession>E1X346</accession>
<keyword evidence="1" id="KW-0732">Signal</keyword>
<evidence type="ECO:0000256" key="1">
    <source>
        <dbReference type="SAM" id="SignalP"/>
    </source>
</evidence>
<dbReference type="OrthoDB" id="9929919at2"/>
<proteinExistence type="predicted"/>
<organism evidence="2 3">
    <name type="scientific">Halobacteriovorax marinus (strain ATCC BAA-682 / DSM 15412 / SJ)</name>
    <name type="common">Bacteriovorax marinus</name>
    <dbReference type="NCBI Taxonomy" id="862908"/>
    <lineage>
        <taxon>Bacteria</taxon>
        <taxon>Pseudomonadati</taxon>
        <taxon>Bdellovibrionota</taxon>
        <taxon>Bacteriovoracia</taxon>
        <taxon>Bacteriovoracales</taxon>
        <taxon>Halobacteriovoraceae</taxon>
        <taxon>Halobacteriovorax</taxon>
    </lineage>
</organism>